<dbReference type="EMBL" id="OV696700">
    <property type="protein sequence ID" value="CAH1246584.1"/>
    <property type="molecule type" value="Genomic_DNA"/>
</dbReference>
<feature type="compositionally biased region" description="Basic residues" evidence="1">
    <location>
        <begin position="1236"/>
        <end position="1248"/>
    </location>
</feature>
<feature type="region of interest" description="Disordered" evidence="1">
    <location>
        <begin position="1732"/>
        <end position="1763"/>
    </location>
</feature>
<feature type="compositionally biased region" description="Basic and acidic residues" evidence="1">
    <location>
        <begin position="1326"/>
        <end position="1346"/>
    </location>
</feature>
<feature type="compositionally biased region" description="Basic residues" evidence="1">
    <location>
        <begin position="1269"/>
        <end position="1278"/>
    </location>
</feature>
<feature type="compositionally biased region" description="Basic and acidic residues" evidence="1">
    <location>
        <begin position="865"/>
        <end position="910"/>
    </location>
</feature>
<proteinExistence type="predicted"/>
<feature type="compositionally biased region" description="Basic and acidic residues" evidence="1">
    <location>
        <begin position="782"/>
        <end position="794"/>
    </location>
</feature>
<dbReference type="InterPro" id="IPR046432">
    <property type="entry name" value="TASOR"/>
</dbReference>
<feature type="region of interest" description="Disordered" evidence="1">
    <location>
        <begin position="485"/>
        <end position="612"/>
    </location>
</feature>
<feature type="compositionally biased region" description="Basic and acidic residues" evidence="1">
    <location>
        <begin position="1938"/>
        <end position="1961"/>
    </location>
</feature>
<name>A0A8J9Z2V8_BRALA</name>
<feature type="compositionally biased region" description="Basic and acidic residues" evidence="1">
    <location>
        <begin position="1249"/>
        <end position="1260"/>
    </location>
</feature>
<feature type="compositionally biased region" description="Basic and acidic residues" evidence="1">
    <location>
        <begin position="1998"/>
        <end position="2066"/>
    </location>
</feature>
<feature type="region of interest" description="Disordered" evidence="1">
    <location>
        <begin position="1193"/>
        <end position="1346"/>
    </location>
</feature>
<dbReference type="PANTHER" id="PTHR16207:SF11">
    <property type="entry name" value="SET DOMAIN-CONTAINING PROTEIN"/>
    <property type="match status" value="1"/>
</dbReference>
<feature type="compositionally biased region" description="Acidic residues" evidence="1">
    <location>
        <begin position="811"/>
        <end position="830"/>
    </location>
</feature>
<feature type="compositionally biased region" description="Basic and acidic residues" evidence="1">
    <location>
        <begin position="2312"/>
        <end position="2325"/>
    </location>
</feature>
<protein>
    <submittedName>
        <fullName evidence="3">TEX15 protein</fullName>
    </submittedName>
</protein>
<feature type="compositionally biased region" description="Basic and acidic residues" evidence="1">
    <location>
        <begin position="966"/>
        <end position="977"/>
    </location>
</feature>
<feature type="compositionally biased region" description="Basic and acidic residues" evidence="1">
    <location>
        <begin position="1280"/>
        <end position="1312"/>
    </location>
</feature>
<feature type="compositionally biased region" description="Polar residues" evidence="1">
    <location>
        <begin position="603"/>
        <end position="612"/>
    </location>
</feature>
<feature type="region of interest" description="Disordered" evidence="1">
    <location>
        <begin position="416"/>
        <end position="443"/>
    </location>
</feature>
<feature type="domain" description="TASOR pseudo-PARP" evidence="2">
    <location>
        <begin position="65"/>
        <end position="209"/>
    </location>
</feature>
<feature type="compositionally biased region" description="Basic residues" evidence="1">
    <location>
        <begin position="1197"/>
        <end position="1208"/>
    </location>
</feature>
<feature type="compositionally biased region" description="Basic and acidic residues" evidence="1">
    <location>
        <begin position="1737"/>
        <end position="1763"/>
    </location>
</feature>
<feature type="compositionally biased region" description="Gly residues" evidence="1">
    <location>
        <begin position="2696"/>
        <end position="2705"/>
    </location>
</feature>
<feature type="compositionally biased region" description="Pro residues" evidence="1">
    <location>
        <begin position="2465"/>
        <end position="2551"/>
    </location>
</feature>
<feature type="compositionally biased region" description="Polar residues" evidence="1">
    <location>
        <begin position="2267"/>
        <end position="2280"/>
    </location>
</feature>
<feature type="compositionally biased region" description="Basic and acidic residues" evidence="1">
    <location>
        <begin position="2093"/>
        <end position="2104"/>
    </location>
</feature>
<keyword evidence="4" id="KW-1185">Reference proteome</keyword>
<dbReference type="PANTHER" id="PTHR16207">
    <property type="entry name" value="SET DOMAIN-CONTAINING PROTEIN"/>
    <property type="match status" value="1"/>
</dbReference>
<feature type="compositionally biased region" description="Basic and acidic residues" evidence="1">
    <location>
        <begin position="1812"/>
        <end position="1840"/>
    </location>
</feature>
<evidence type="ECO:0000313" key="4">
    <source>
        <dbReference type="Proteomes" id="UP000838412"/>
    </source>
</evidence>
<feature type="compositionally biased region" description="Polar residues" evidence="1">
    <location>
        <begin position="2578"/>
        <end position="2634"/>
    </location>
</feature>
<feature type="compositionally biased region" description="Basic and acidic residues" evidence="1">
    <location>
        <begin position="1218"/>
        <end position="1235"/>
    </location>
</feature>
<feature type="region of interest" description="Disordered" evidence="1">
    <location>
        <begin position="2417"/>
        <end position="2720"/>
    </location>
</feature>
<feature type="compositionally biased region" description="Basic residues" evidence="1">
    <location>
        <begin position="1130"/>
        <end position="1152"/>
    </location>
</feature>
<organism evidence="3 4">
    <name type="scientific">Branchiostoma lanceolatum</name>
    <name type="common">Common lancelet</name>
    <name type="synonym">Amphioxus lanceolatum</name>
    <dbReference type="NCBI Taxonomy" id="7740"/>
    <lineage>
        <taxon>Eukaryota</taxon>
        <taxon>Metazoa</taxon>
        <taxon>Chordata</taxon>
        <taxon>Cephalochordata</taxon>
        <taxon>Leptocardii</taxon>
        <taxon>Amphioxiformes</taxon>
        <taxon>Branchiostomatidae</taxon>
        <taxon>Branchiostoma</taxon>
    </lineage>
</organism>
<feature type="compositionally biased region" description="Pro residues" evidence="1">
    <location>
        <begin position="2439"/>
        <end position="2450"/>
    </location>
</feature>
<feature type="region of interest" description="Disordered" evidence="1">
    <location>
        <begin position="782"/>
        <end position="911"/>
    </location>
</feature>
<dbReference type="GO" id="GO:0005654">
    <property type="term" value="C:nucleoplasm"/>
    <property type="evidence" value="ECO:0007669"/>
    <property type="project" value="TreeGrafter"/>
</dbReference>
<evidence type="ECO:0000313" key="3">
    <source>
        <dbReference type="EMBL" id="CAH1246584.1"/>
    </source>
</evidence>
<feature type="compositionally biased region" description="Basic and acidic residues" evidence="1">
    <location>
        <begin position="427"/>
        <end position="437"/>
    </location>
</feature>
<dbReference type="GO" id="GO:0045814">
    <property type="term" value="P:negative regulation of gene expression, epigenetic"/>
    <property type="evidence" value="ECO:0007669"/>
    <property type="project" value="InterPro"/>
</dbReference>
<evidence type="ECO:0000256" key="1">
    <source>
        <dbReference type="SAM" id="MobiDB-lite"/>
    </source>
</evidence>
<feature type="region of interest" description="Disordered" evidence="1">
    <location>
        <begin position="1812"/>
        <end position="1972"/>
    </location>
</feature>
<evidence type="ECO:0000259" key="2">
    <source>
        <dbReference type="Pfam" id="PF12509"/>
    </source>
</evidence>
<feature type="compositionally biased region" description="Basic residues" evidence="1">
    <location>
        <begin position="1100"/>
        <end position="1123"/>
    </location>
</feature>
<reference evidence="3" key="1">
    <citation type="submission" date="2022-01" db="EMBL/GenBank/DDBJ databases">
        <authorList>
            <person name="Braso-Vives M."/>
        </authorList>
    </citation>
    <scope>NUCLEOTIDE SEQUENCE</scope>
</reference>
<feature type="compositionally biased region" description="Basic and acidic residues" evidence="1">
    <location>
        <begin position="831"/>
        <end position="841"/>
    </location>
</feature>
<dbReference type="InterPro" id="IPR022188">
    <property type="entry name" value="TASOR_DUF3715"/>
</dbReference>
<accession>A0A8J9Z2V8</accession>
<feature type="compositionally biased region" description="Basic and acidic residues" evidence="1">
    <location>
        <begin position="1036"/>
        <end position="1050"/>
    </location>
</feature>
<gene>
    <name evidence="3" type="primary">TEX15</name>
    <name evidence="3" type="ORF">BLAG_LOCUS8561</name>
</gene>
<sequence>MLGRGPDNMLRPVSLDSHEAQEIQFACRRTCWDEKNFEYQISDIQLVENDFLQSEFLQKQHELSIEGRSPKELIEEFAFLDVTDKTKRSTVCNSGLTTSLSDTSNSALGEPSQGVTVWRCPDLCIQKETEGGPKNAVVAMFKIMRGRPRTVVPQSNLGLPPKPVQHFDSHVPCVVFSGTDDMTSAMQIYLYELNKVDHRPLSRPRHCCPYAIIHFNNKSCQDVTSAKTVKVAKISKPVASVTKQQQPASGRRLIPFGDKMVTYSIAWTGTLTNKDKELGRVDFLAGQGCKVPSLGTKVLRVTTKMGLPSLKDVLPPQCLKNVGSAWDKRLRHESWRYNVLVVRPVQDSRDTMARFCAFLRQSNSATVTTLLVSGAPAPVKLFLMPSCKFTEDLGLGASSDHGKMFAILSYKVLPPSSAHSKQKNKKISKEKTGKPLTEKQPCSPDYMDIDFPHDEYDVGDQVPSLVDSFNTNVFTSVFNLEKPAQKKTDPNIENNQGKGSAITEAPQAGSKVKESSTQQPFRDISSGAIPNTEGRGRRNGVLEQSNFGDDASIGSHRTVDSTSLMLNPVGNAIPVDPRLARRRQPSSESNTSSIENRTPPMETPQSPDSISMMSIPERDFLDRGQSTVSHISSGKDLDLTSGSIQKVEVVDRPENPLVRKSPNAVVTTKDEDSTQKQALDETVQSSNEVMKTSVKPSTLAFLPKKRPVRGIFAHLKNKGPAHVETASLHLDNDLETVDLATTQRPRRSGIPFGSALKITVKNQNVIKEKTTECSTEEKMIKKLKTDDNHSHAVEDTQMLKLSPTKQSLGDNYDDVLMELDSDTNEPEGETQEERDRTEKCKAVQQQNGDIGTTEKVKGESNTWKQNREQNGENHTTGKDRSTCKQIKEKNGETDTIKEADAREKKTDTEQAGKLIVPTHHRYNRGDSFYRANLIRNPWLDDNDELMRYRHVVPKGATNISPPRKGAMKENGGEKDDNNQQENVQHQGQRQHKAENGSVELETNHSHGHPTSSSNHKAAKGTGEHNSKEACSSSKVLKQEHVKDTQKKVAEDATGGVQENTMPDAQQKDARSREQRPKSSSSSRTFSRSRSKSKSSSVCRTRSRSRSLSRGRSATRSRSRRNRTNKSASRSPRRSPRRRRSRSRSRLRNRSSSKSKDSPQGAMSNAKSIPRARRSGISVPSIGQNVFAGFHMNINSPYRRKRPECRKRSSSSSSSSSSERPRPVYRGRYDQVDRNRRSQVRRNKTKRRCRSSDKRSSRDEDSSGSSLDRRSKRQRRLRSNRSSERNDQQDVNKSDVSRAEQGNEEKHNADSKGKSMKTANPSSPGKKCMEKGGGDSNHCREEKKPMPNERIELVERILFLTTGNVEKFNHSDRVHKHLFHLGIECLKQEAKRLARNKGLGEDWLEEEFLPKHDDGESPDQNFIDKHTSTMTRDDLVREILQLRKELNLTMGNHSNIRKMERKELIASLEELRTSKREILVTSSAAGMTKASGAYMVRREDAKMGCEENPMRSVPQRKGDAFVKAVKDFVTYNKSMWLPSNTDIEEETQKQLVRKTSDDLPAEAALNLPQEFQADSKYHLDVHLVAMQKSNTKSESRNEALKKEMQVDVMMARSFEDRGTIQDRAVKVEAVVAKERGPQTLPVPLSDQPQRNDAENLVDWATAGICGVAMAKEEGETENITPRSEVLKILSSLVEYTTDSSEESVCLDVDRSDEVERKPEVTPESKEMFSLEVEEEEDNAKWKQVTEMKDESDCKRDLEQETKSETVSKREIVLQEEIRVDTKFKSEENLKQEVKSESKSEEILRQEIERNLKGEEMLNQVHETKSKGEEVLEQAVESKGKESFNQVVETESKREEDLIQEVETEAKSEEILKQNIEPETESGYENKMEQGIVPETESKGENISHREIKEETESKNEESLKQKVKEKSSSKKNLQQAVEIESKSEESLKPESQVEVKSKREEVGSNYKATCRSKPVVLNRETKDALVKENKDWVDRVLEQATRPPEKLLGNKEDKDALLKKNKEWVDRVLEKARRPPERHSDCRRKDQNRTLEQSRDWVKRDLDRADKTASVTKRRTSEQSTAKEGGHQSLSQKRRSDGNEKKDAMPVKQAWSAPQPISPTPRNLAMQCSHIPPGGITQAAFATGVPEDTLKKAPMMASHREKCLDCSAQPEQTPVKMAEQHQGKPASANIVATSDGKDCVPMDPRLSSTVQQEFGDVTGSSQGADNGEISQGRVVGSAAYVRRNLLENELSDAVVGLGKDHGADFSPCDTTSGSSENSPEESQLVPPRGDGGLPDGVVIPTKEQGIGPVSPEGSDRELYQEKDMNPDRGFNSKSQPEKSSVRNDNNQIPPAAWRANVVVDYNSNCMQDKVPMFLREKVGLRSHSYPAQQPEWGQRFQEQASGHRYGPPPGRHCDIKASAVFPRPGGHQHGGVGPGQFQKPGPPHAHPPPRMPYCFQQQAPSRHPHPSPPRRLPPPHSPSRPPHPSPPNRLPPPHSPSRPPHPAPPNRLPPPHSPSRPPQPSPPRRPPPSHYPPQQSPPSRHPLSPCRPPPLSPRRGCGQTPPRPLMSNIPPRSYHGPPQHSSTSGFASTGQYNKDTEVNSNYRSNFPHSSAGGFTTAGQYNKDTEVNNNNNYRSDFQQDDSGRPLVLPSYPTQGRGIVRGCPRGGGRGQPFPNPGRGRAGQASLGGYANRGGYPQRGRGGFGGRGFMAGTVQGRGRAQPAW</sequence>
<dbReference type="OrthoDB" id="10054471at2759"/>
<feature type="compositionally biased region" description="Basic and acidic residues" evidence="1">
    <location>
        <begin position="1894"/>
        <end position="1927"/>
    </location>
</feature>
<dbReference type="Pfam" id="PF12509">
    <property type="entry name" value="DUF3715"/>
    <property type="match status" value="1"/>
</dbReference>
<dbReference type="Proteomes" id="UP000838412">
    <property type="component" value="Chromosome 15"/>
</dbReference>
<feature type="region of interest" description="Disordered" evidence="1">
    <location>
        <begin position="1998"/>
        <end position="2120"/>
    </location>
</feature>
<feature type="compositionally biased region" description="Polar residues" evidence="1">
    <location>
        <begin position="586"/>
        <end position="596"/>
    </location>
</feature>
<feature type="compositionally biased region" description="Basic and acidic residues" evidence="1">
    <location>
        <begin position="1065"/>
        <end position="1076"/>
    </location>
</feature>
<feature type="region of interest" description="Disordered" evidence="1">
    <location>
        <begin position="2263"/>
        <end position="2347"/>
    </location>
</feature>
<feature type="region of interest" description="Disordered" evidence="1">
    <location>
        <begin position="955"/>
        <end position="1179"/>
    </location>
</feature>